<dbReference type="PANTHER" id="PTHR43877">
    <property type="entry name" value="AMINOALKYLPHOSPHONATE N-ACETYLTRANSFERASE-RELATED-RELATED"/>
    <property type="match status" value="1"/>
</dbReference>
<dbReference type="SUPFAM" id="SSF55729">
    <property type="entry name" value="Acyl-CoA N-acyltransferases (Nat)"/>
    <property type="match status" value="1"/>
</dbReference>
<name>A0ABS8PMN6_9BACT</name>
<comment type="caution">
    <text evidence="4">The sequence shown here is derived from an EMBL/GenBank/DDBJ whole genome shotgun (WGS) entry which is preliminary data.</text>
</comment>
<dbReference type="RefSeq" id="WP_231003301.1">
    <property type="nucleotide sequence ID" value="NZ_JAJNEC010000004.1"/>
</dbReference>
<dbReference type="InterPro" id="IPR050832">
    <property type="entry name" value="Bact_Acetyltransf"/>
</dbReference>
<dbReference type="Gene3D" id="3.40.630.30">
    <property type="match status" value="1"/>
</dbReference>
<proteinExistence type="predicted"/>
<feature type="domain" description="N-acetyltransferase" evidence="3">
    <location>
        <begin position="7"/>
        <end position="156"/>
    </location>
</feature>
<gene>
    <name evidence="4" type="ORF">LQ567_06315</name>
</gene>
<keyword evidence="2" id="KW-0012">Acyltransferase</keyword>
<evidence type="ECO:0000313" key="4">
    <source>
        <dbReference type="EMBL" id="MCD2422369.1"/>
    </source>
</evidence>
<keyword evidence="5" id="KW-1185">Reference proteome</keyword>
<dbReference type="InterPro" id="IPR016181">
    <property type="entry name" value="Acyl_CoA_acyltransferase"/>
</dbReference>
<sequence length="156" mass="17797">MILGRDLFIRAATATDMETLLEFEQKIIEAERPFDDSLKAGIIHYYDLLELIRSPAATVLLAVTGNEIIGSGYAKIVPAKPYQQYQEYAYLGFMYVKPAFRGMGVNQRIIQKLLEWAKGQGLTEARLDVYEENEAAKRSYQKIGFRANLLEMRLPL</sequence>
<dbReference type="InterPro" id="IPR000182">
    <property type="entry name" value="GNAT_dom"/>
</dbReference>
<organism evidence="4 5">
    <name type="scientific">Niabella pedocola</name>
    <dbReference type="NCBI Taxonomy" id="1752077"/>
    <lineage>
        <taxon>Bacteria</taxon>
        <taxon>Pseudomonadati</taxon>
        <taxon>Bacteroidota</taxon>
        <taxon>Chitinophagia</taxon>
        <taxon>Chitinophagales</taxon>
        <taxon>Chitinophagaceae</taxon>
        <taxon>Niabella</taxon>
    </lineage>
</organism>
<dbReference type="PROSITE" id="PS51186">
    <property type="entry name" value="GNAT"/>
    <property type="match status" value="1"/>
</dbReference>
<keyword evidence="1" id="KW-0808">Transferase</keyword>
<dbReference type="Proteomes" id="UP001199816">
    <property type="component" value="Unassembled WGS sequence"/>
</dbReference>
<dbReference type="PANTHER" id="PTHR43877:SF2">
    <property type="entry name" value="AMINOALKYLPHOSPHONATE N-ACETYLTRANSFERASE-RELATED"/>
    <property type="match status" value="1"/>
</dbReference>
<evidence type="ECO:0000313" key="5">
    <source>
        <dbReference type="Proteomes" id="UP001199816"/>
    </source>
</evidence>
<dbReference type="Pfam" id="PF00583">
    <property type="entry name" value="Acetyltransf_1"/>
    <property type="match status" value="1"/>
</dbReference>
<dbReference type="EMBL" id="JAJNEC010000004">
    <property type="protein sequence ID" value="MCD2422369.1"/>
    <property type="molecule type" value="Genomic_DNA"/>
</dbReference>
<reference evidence="4 5" key="1">
    <citation type="submission" date="2021-11" db="EMBL/GenBank/DDBJ databases">
        <title>Genomic of Niabella pedocola.</title>
        <authorList>
            <person name="Wu T."/>
        </authorList>
    </citation>
    <scope>NUCLEOTIDE SEQUENCE [LARGE SCALE GENOMIC DNA]</scope>
    <source>
        <strain evidence="4 5">JCM 31011</strain>
    </source>
</reference>
<evidence type="ECO:0000256" key="1">
    <source>
        <dbReference type="ARBA" id="ARBA00022679"/>
    </source>
</evidence>
<evidence type="ECO:0000256" key="2">
    <source>
        <dbReference type="ARBA" id="ARBA00023315"/>
    </source>
</evidence>
<evidence type="ECO:0000259" key="3">
    <source>
        <dbReference type="PROSITE" id="PS51186"/>
    </source>
</evidence>
<protein>
    <submittedName>
        <fullName evidence="4">GNAT family N-acetyltransferase</fullName>
    </submittedName>
</protein>
<dbReference type="CDD" id="cd04301">
    <property type="entry name" value="NAT_SF"/>
    <property type="match status" value="1"/>
</dbReference>
<accession>A0ABS8PMN6</accession>